<name>A0A803NHD5_CANSA</name>
<reference evidence="2" key="2">
    <citation type="submission" date="2021-03" db="UniProtKB">
        <authorList>
            <consortium name="EnsemblPlants"/>
        </authorList>
    </citation>
    <scope>IDENTIFICATION</scope>
</reference>
<proteinExistence type="predicted"/>
<feature type="region of interest" description="Disordered" evidence="1">
    <location>
        <begin position="1"/>
        <end position="34"/>
    </location>
</feature>
<evidence type="ECO:0000313" key="2">
    <source>
        <dbReference type="EnsemblPlants" id="cds.evm.model.01.1502"/>
    </source>
</evidence>
<keyword evidence="3" id="KW-1185">Reference proteome</keyword>
<reference evidence="2" key="1">
    <citation type="submission" date="2018-11" db="EMBL/GenBank/DDBJ databases">
        <authorList>
            <person name="Grassa J C."/>
        </authorList>
    </citation>
    <scope>NUCLEOTIDE SEQUENCE [LARGE SCALE GENOMIC DNA]</scope>
</reference>
<protein>
    <submittedName>
        <fullName evidence="2">Uncharacterized protein</fullName>
    </submittedName>
</protein>
<dbReference type="EMBL" id="UZAU01000032">
    <property type="status" value="NOT_ANNOTATED_CDS"/>
    <property type="molecule type" value="Genomic_DNA"/>
</dbReference>
<organism evidence="2 3">
    <name type="scientific">Cannabis sativa</name>
    <name type="common">Hemp</name>
    <name type="synonym">Marijuana</name>
    <dbReference type="NCBI Taxonomy" id="3483"/>
    <lineage>
        <taxon>Eukaryota</taxon>
        <taxon>Viridiplantae</taxon>
        <taxon>Streptophyta</taxon>
        <taxon>Embryophyta</taxon>
        <taxon>Tracheophyta</taxon>
        <taxon>Spermatophyta</taxon>
        <taxon>Magnoliopsida</taxon>
        <taxon>eudicotyledons</taxon>
        <taxon>Gunneridae</taxon>
        <taxon>Pentapetalae</taxon>
        <taxon>rosids</taxon>
        <taxon>fabids</taxon>
        <taxon>Rosales</taxon>
        <taxon>Cannabaceae</taxon>
        <taxon>Cannabis</taxon>
    </lineage>
</organism>
<dbReference type="Gramene" id="evm.model.01.1502">
    <property type="protein sequence ID" value="cds.evm.model.01.1502"/>
    <property type="gene ID" value="evm.TU.01.1502"/>
</dbReference>
<dbReference type="Proteomes" id="UP000596661">
    <property type="component" value="Chromosome 1"/>
</dbReference>
<feature type="region of interest" description="Disordered" evidence="1">
    <location>
        <begin position="217"/>
        <end position="237"/>
    </location>
</feature>
<dbReference type="AlphaFoldDB" id="A0A803NHD5"/>
<evidence type="ECO:0000256" key="1">
    <source>
        <dbReference type="SAM" id="MobiDB-lite"/>
    </source>
</evidence>
<sequence length="288" mass="32262">MRVRPGTIDTLPKGRPAPSAKVEQARPPSEDTEVVARDVKVQEIKDQDKVRLAGPRLCQGGMQEGLALKYRRKEGSSVVPPPSILTFKRLTNLLDEGLLRGVEAFLPHPRQLATDLGEGFCAWSRPYANQGAILPLHPYFKEMSNYYKIYPTQFTPKGINDTMDKEVSKISGFIEDYYMVKDMDVDHLSFQCIPSYCHPPFTLGLRSRAQATEGIITEQEAPNKRKTSKGNHVSIERPIRIKNDPEEVVCPTVQVTGKRKVVVMEDDEDSSNDDALSLLVWEGAPPEV</sequence>
<evidence type="ECO:0000313" key="3">
    <source>
        <dbReference type="Proteomes" id="UP000596661"/>
    </source>
</evidence>
<accession>A0A803NHD5</accession>
<dbReference type="EnsemblPlants" id="evm.model.01.1502">
    <property type="protein sequence ID" value="cds.evm.model.01.1502"/>
    <property type="gene ID" value="evm.TU.01.1502"/>
</dbReference>